<keyword evidence="4" id="KW-0804">Transcription</keyword>
<dbReference type="EMBL" id="FODY01000007">
    <property type="protein sequence ID" value="SEO91652.1"/>
    <property type="molecule type" value="Genomic_DNA"/>
</dbReference>
<evidence type="ECO:0000256" key="3">
    <source>
        <dbReference type="ARBA" id="ARBA00023125"/>
    </source>
</evidence>
<reference evidence="7 8" key="1">
    <citation type="submission" date="2016-10" db="EMBL/GenBank/DDBJ databases">
        <authorList>
            <person name="de Groot N.N."/>
        </authorList>
    </citation>
    <scope>NUCLEOTIDE SEQUENCE [LARGE SCALE GENOMIC DNA]</scope>
    <source>
        <strain evidence="7 8">DSM 13305</strain>
    </source>
</reference>
<sequence length="320" mass="35193">MPKIIDGSRLVVKCCKLYYEENYTQNEIAKLLEISRPTVSRLLKEGKESGVVRIEIVNPLQDNFESLERRVEQLYGLKEVIIVEDEADVSLQTKNAAKAAASYLMRIVKPGNTIGVSMGTMVKAVAKYIDIQGNLNLTFVPLVGGVGQSQREIHPNEIITELAKSFGGNFKLLHAPAVVSNENIKKEILKEQSIKEVLDHTKLCNIGLVGIGSPTDPASTIMGSGYFNLNDTSNLQKAGAIGDVCLRFYDIHGHTEQFDFNKRVVGIELEDLKKIEIMIGVACGENKVMAIIGALNSKLINVLVTNYSNALKIAAFKEEN</sequence>
<evidence type="ECO:0000259" key="6">
    <source>
        <dbReference type="Pfam" id="PF04545"/>
    </source>
</evidence>
<keyword evidence="8" id="KW-1185">Reference proteome</keyword>
<evidence type="ECO:0000256" key="4">
    <source>
        <dbReference type="ARBA" id="ARBA00023163"/>
    </source>
</evidence>
<protein>
    <submittedName>
        <fullName evidence="7">DNA-binding transcriptional regulator LsrR, DeoR family</fullName>
    </submittedName>
</protein>
<dbReference type="Gene3D" id="3.40.50.1360">
    <property type="match status" value="1"/>
</dbReference>
<accession>A0A1H8TL01</accession>
<dbReference type="SUPFAM" id="SSF88659">
    <property type="entry name" value="Sigma3 and sigma4 domains of RNA polymerase sigma factors"/>
    <property type="match status" value="1"/>
</dbReference>
<dbReference type="GO" id="GO:0003700">
    <property type="term" value="F:DNA-binding transcription factor activity"/>
    <property type="evidence" value="ECO:0007669"/>
    <property type="project" value="InterPro"/>
</dbReference>
<dbReference type="GO" id="GO:0030246">
    <property type="term" value="F:carbohydrate binding"/>
    <property type="evidence" value="ECO:0007669"/>
    <property type="project" value="InterPro"/>
</dbReference>
<dbReference type="GO" id="GO:0006352">
    <property type="term" value="P:DNA-templated transcription initiation"/>
    <property type="evidence" value="ECO:0007669"/>
    <property type="project" value="InterPro"/>
</dbReference>
<keyword evidence="3 7" id="KW-0238">DNA-binding</keyword>
<evidence type="ECO:0000313" key="7">
    <source>
        <dbReference type="EMBL" id="SEO91652.1"/>
    </source>
</evidence>
<dbReference type="PANTHER" id="PTHR34294:SF1">
    <property type="entry name" value="TRANSCRIPTIONAL REGULATOR LSRR"/>
    <property type="match status" value="1"/>
</dbReference>
<dbReference type="Pfam" id="PF04545">
    <property type="entry name" value="Sigma70_r4"/>
    <property type="match status" value="1"/>
</dbReference>
<dbReference type="InterPro" id="IPR013324">
    <property type="entry name" value="RNA_pol_sigma_r3/r4-like"/>
</dbReference>
<dbReference type="InterPro" id="IPR007324">
    <property type="entry name" value="Sugar-bd_dom_put"/>
</dbReference>
<dbReference type="Pfam" id="PF04198">
    <property type="entry name" value="Sugar-bind"/>
    <property type="match status" value="1"/>
</dbReference>
<evidence type="ECO:0000313" key="8">
    <source>
        <dbReference type="Proteomes" id="UP000198847"/>
    </source>
</evidence>
<dbReference type="InterPro" id="IPR007630">
    <property type="entry name" value="RNA_pol_sigma70_r4"/>
</dbReference>
<gene>
    <name evidence="7" type="ORF">SAMN04490178_10712</name>
</gene>
<dbReference type="RefSeq" id="WP_091745371.1">
    <property type="nucleotide sequence ID" value="NZ_FODY01000007.1"/>
</dbReference>
<feature type="domain" description="RNA polymerase sigma-70 region 4" evidence="6">
    <location>
        <begin position="16"/>
        <end position="46"/>
    </location>
</feature>
<dbReference type="PANTHER" id="PTHR34294">
    <property type="entry name" value="TRANSCRIPTIONAL REGULATOR-RELATED"/>
    <property type="match status" value="1"/>
</dbReference>
<comment type="similarity">
    <text evidence="1">Belongs to the SorC transcriptional regulatory family.</text>
</comment>
<evidence type="ECO:0000256" key="1">
    <source>
        <dbReference type="ARBA" id="ARBA00010466"/>
    </source>
</evidence>
<dbReference type="Gene3D" id="1.10.10.60">
    <property type="entry name" value="Homeodomain-like"/>
    <property type="match status" value="1"/>
</dbReference>
<dbReference type="OrthoDB" id="58802at2"/>
<evidence type="ECO:0000256" key="2">
    <source>
        <dbReference type="ARBA" id="ARBA00023015"/>
    </source>
</evidence>
<dbReference type="InterPro" id="IPR037171">
    <property type="entry name" value="NagB/RpiA_transferase-like"/>
</dbReference>
<organism evidence="7 8">
    <name type="scientific">Propionispora vibrioides</name>
    <dbReference type="NCBI Taxonomy" id="112903"/>
    <lineage>
        <taxon>Bacteria</taxon>
        <taxon>Bacillati</taxon>
        <taxon>Bacillota</taxon>
        <taxon>Negativicutes</taxon>
        <taxon>Selenomonadales</taxon>
        <taxon>Sporomusaceae</taxon>
        <taxon>Propionispora</taxon>
    </lineage>
</organism>
<dbReference type="AlphaFoldDB" id="A0A1H8TL01"/>
<dbReference type="STRING" id="112903.SAMN04490178_10712"/>
<evidence type="ECO:0000259" key="5">
    <source>
        <dbReference type="Pfam" id="PF04198"/>
    </source>
</evidence>
<dbReference type="SUPFAM" id="SSF100950">
    <property type="entry name" value="NagB/RpiA/CoA transferase-like"/>
    <property type="match status" value="1"/>
</dbReference>
<feature type="domain" description="Sugar-binding" evidence="5">
    <location>
        <begin position="66"/>
        <end position="313"/>
    </location>
</feature>
<dbReference type="Proteomes" id="UP000198847">
    <property type="component" value="Unassembled WGS sequence"/>
</dbReference>
<name>A0A1H8TL01_9FIRM</name>
<dbReference type="InterPro" id="IPR051054">
    <property type="entry name" value="SorC_transcr_regulators"/>
</dbReference>
<proteinExistence type="inferred from homology"/>
<keyword evidence="2" id="KW-0805">Transcription regulation</keyword>
<dbReference type="GO" id="GO:0003677">
    <property type="term" value="F:DNA binding"/>
    <property type="evidence" value="ECO:0007669"/>
    <property type="project" value="UniProtKB-KW"/>
</dbReference>